<dbReference type="EnsemblPlants" id="QL02p000760:mrna">
    <property type="protein sequence ID" value="QL02p000760:mrna:CDS:1"/>
    <property type="gene ID" value="QL02p000760"/>
</dbReference>
<proteinExistence type="predicted"/>
<reference evidence="3" key="2">
    <citation type="submission" date="2021-01" db="UniProtKB">
        <authorList>
            <consortium name="EnsemblPlants"/>
        </authorList>
    </citation>
    <scope>IDENTIFICATION</scope>
</reference>
<dbReference type="Gramene" id="QL02p000760:mrna">
    <property type="protein sequence ID" value="QL02p000760:mrna:CDS:1"/>
    <property type="gene ID" value="QL02p000760"/>
</dbReference>
<keyword evidence="2" id="KW-0812">Transmembrane</keyword>
<organism evidence="3 4">
    <name type="scientific">Quercus lobata</name>
    <name type="common">Valley oak</name>
    <dbReference type="NCBI Taxonomy" id="97700"/>
    <lineage>
        <taxon>Eukaryota</taxon>
        <taxon>Viridiplantae</taxon>
        <taxon>Streptophyta</taxon>
        <taxon>Embryophyta</taxon>
        <taxon>Tracheophyta</taxon>
        <taxon>Spermatophyta</taxon>
        <taxon>Magnoliopsida</taxon>
        <taxon>eudicotyledons</taxon>
        <taxon>Gunneridae</taxon>
        <taxon>Pentapetalae</taxon>
        <taxon>rosids</taxon>
        <taxon>fabids</taxon>
        <taxon>Fagales</taxon>
        <taxon>Fagaceae</taxon>
        <taxon>Quercus</taxon>
    </lineage>
</organism>
<dbReference type="PANTHER" id="PTHR36801:SF3">
    <property type="entry name" value="OS06G0150300 PROTEIN"/>
    <property type="match status" value="1"/>
</dbReference>
<sequence>MGRRIPSDENLLIHPEFSFSLLAIGMVATIAMITALCGVRSRKKSSPLSSPPLNKKEENSVVSNSASSTVTITSSKAAEPVELEDSSHNKKPQIKELPLPPSMKPIKESHSCNLITKSSSERRLPMSLSMKLPRSLSTAKREENRRKEENHQQKKRDLNSEDTVWMKTIILGEKCKVPAEDDAAVIYDGKGNRISAYHPKTPSMFSLSRQCSFKDPDSS</sequence>
<accession>A0A7N2KRH9</accession>
<protein>
    <recommendedName>
        <fullName evidence="5">Transmembrane protein</fullName>
    </recommendedName>
</protein>
<evidence type="ECO:0008006" key="5">
    <source>
        <dbReference type="Google" id="ProtNLM"/>
    </source>
</evidence>
<name>A0A7N2KRH9_QUELO</name>
<dbReference type="PANTHER" id="PTHR36801">
    <property type="entry name" value="OS06G0150200 PROTEIN"/>
    <property type="match status" value="1"/>
</dbReference>
<keyword evidence="4" id="KW-1185">Reference proteome</keyword>
<keyword evidence="2" id="KW-1133">Transmembrane helix</keyword>
<feature type="region of interest" description="Disordered" evidence="1">
    <location>
        <begin position="42"/>
        <end position="160"/>
    </location>
</feature>
<feature type="compositionally biased region" description="Low complexity" evidence="1">
    <location>
        <begin position="60"/>
        <end position="78"/>
    </location>
</feature>
<dbReference type="InParanoid" id="A0A7N2KRH9"/>
<evidence type="ECO:0000256" key="2">
    <source>
        <dbReference type="SAM" id="Phobius"/>
    </source>
</evidence>
<dbReference type="OMA" id="STYHPKQ"/>
<evidence type="ECO:0000256" key="1">
    <source>
        <dbReference type="SAM" id="MobiDB-lite"/>
    </source>
</evidence>
<feature type="compositionally biased region" description="Basic and acidic residues" evidence="1">
    <location>
        <begin position="139"/>
        <end position="159"/>
    </location>
</feature>
<feature type="transmembrane region" description="Helical" evidence="2">
    <location>
        <begin position="17"/>
        <end position="39"/>
    </location>
</feature>
<reference evidence="4" key="1">
    <citation type="journal article" date="2016" name="G3 (Bethesda)">
        <title>First Draft Assembly and Annotation of the Genome of a California Endemic Oak Quercus lobata Nee (Fagaceae).</title>
        <authorList>
            <person name="Sork V.L."/>
            <person name="Fitz-Gibbon S.T."/>
            <person name="Puiu D."/>
            <person name="Crepeau M."/>
            <person name="Gugger P.F."/>
            <person name="Sherman R."/>
            <person name="Stevens K."/>
            <person name="Langley C.H."/>
            <person name="Pellegrini M."/>
            <person name="Salzberg S.L."/>
        </authorList>
    </citation>
    <scope>NUCLEOTIDE SEQUENCE [LARGE SCALE GENOMIC DNA]</scope>
    <source>
        <strain evidence="4">cv. SW786</strain>
    </source>
</reference>
<dbReference type="Proteomes" id="UP000594261">
    <property type="component" value="Chromosome 2"/>
</dbReference>
<evidence type="ECO:0000313" key="4">
    <source>
        <dbReference type="Proteomes" id="UP000594261"/>
    </source>
</evidence>
<dbReference type="AlphaFoldDB" id="A0A7N2KRH9"/>
<keyword evidence="2" id="KW-0472">Membrane</keyword>
<evidence type="ECO:0000313" key="3">
    <source>
        <dbReference type="EnsemblPlants" id="QL02p000760:mrna:CDS:1"/>
    </source>
</evidence>